<evidence type="ECO:0000256" key="9">
    <source>
        <dbReference type="PROSITE-ProRule" id="PRU00282"/>
    </source>
</evidence>
<evidence type="ECO:0000256" key="6">
    <source>
        <dbReference type="ARBA" id="ARBA00022989"/>
    </source>
</evidence>
<evidence type="ECO:0000256" key="5">
    <source>
        <dbReference type="ARBA" id="ARBA00022737"/>
    </source>
</evidence>
<dbReference type="GO" id="GO:0015217">
    <property type="term" value="F:ADP transmembrane transporter activity"/>
    <property type="evidence" value="ECO:0007669"/>
    <property type="project" value="InterPro"/>
</dbReference>
<reference evidence="12" key="1">
    <citation type="submission" date="2020-06" db="EMBL/GenBank/DDBJ databases">
        <authorList>
            <consortium name="Plant Systems Biology data submission"/>
        </authorList>
    </citation>
    <scope>NUCLEOTIDE SEQUENCE</scope>
    <source>
        <strain evidence="12">D6</strain>
    </source>
</reference>
<evidence type="ECO:0000256" key="2">
    <source>
        <dbReference type="ARBA" id="ARBA00006375"/>
    </source>
</evidence>
<dbReference type="PROSITE" id="PS50920">
    <property type="entry name" value="SOLCAR"/>
    <property type="match status" value="2"/>
</dbReference>
<accession>A0A9N8HKC4</accession>
<comment type="caution">
    <text evidence="12">The sequence shown here is derived from an EMBL/GenBank/DDBJ whole genome shotgun (WGS) entry which is preliminary data.</text>
</comment>
<evidence type="ECO:0000256" key="7">
    <source>
        <dbReference type="ARBA" id="ARBA00023136"/>
    </source>
</evidence>
<dbReference type="Proteomes" id="UP001153069">
    <property type="component" value="Unassembled WGS sequence"/>
</dbReference>
<evidence type="ECO:0000256" key="3">
    <source>
        <dbReference type="ARBA" id="ARBA00022448"/>
    </source>
</evidence>
<keyword evidence="8" id="KW-0576">Peroxisome</keyword>
<keyword evidence="7 9" id="KW-0472">Membrane</keyword>
<dbReference type="PANTHER" id="PTHR46650:SF1">
    <property type="entry name" value="PEROXISOMAL ADENINE NUCLEOTIDE TRANSPORTER 1"/>
    <property type="match status" value="1"/>
</dbReference>
<evidence type="ECO:0000256" key="10">
    <source>
        <dbReference type="RuleBase" id="RU000488"/>
    </source>
</evidence>
<keyword evidence="5" id="KW-0677">Repeat</keyword>
<dbReference type="GO" id="GO:0007031">
    <property type="term" value="P:peroxisome organization"/>
    <property type="evidence" value="ECO:0007669"/>
    <property type="project" value="TreeGrafter"/>
</dbReference>
<feature type="region of interest" description="Disordered" evidence="11">
    <location>
        <begin position="37"/>
        <end position="56"/>
    </location>
</feature>
<dbReference type="OrthoDB" id="446044at2759"/>
<comment type="subcellular location">
    <subcellularLocation>
        <location evidence="1">Peroxisome membrane</location>
        <topology evidence="1">Multi-pass membrane protein</topology>
    </subcellularLocation>
</comment>
<evidence type="ECO:0000313" key="13">
    <source>
        <dbReference type="Proteomes" id="UP001153069"/>
    </source>
</evidence>
<dbReference type="InterPro" id="IPR018108">
    <property type="entry name" value="MCP_transmembrane"/>
</dbReference>
<dbReference type="SUPFAM" id="SSF103506">
    <property type="entry name" value="Mitochondrial carrier"/>
    <property type="match status" value="1"/>
</dbReference>
<sequence>MASQQDTIASEVIAASLGGAISASVLYPLEVLKTKMQAEGGNDDKDDDKDDNEDKKPASMVQYASRLYDQEGGSVFFRGVETSAFQSATEKALYFFAYQALKEIHSAVTGSKKLDGLSNIIMGAAAEWAHLPITLPLDCWTTQIQTSTNTDETPMALLCNLLAAGPSKMYKGIQAYTVLCLKPALQYTIFEQVKGAVVAGRVQKTLSAVEAFLLGMMARAVATVVVFPYLRAKVMLQAASQSSTGDSSQKTSIPSMLATMYGQGGVASWFQGLGPELTRGVMSAALMMMIKEKIAIIVKDILKRVVKY</sequence>
<name>A0A9N8HKC4_9STRA</name>
<comment type="similarity">
    <text evidence="2 10">Belongs to the mitochondrial carrier (TC 2.A.29) family.</text>
</comment>
<dbReference type="GO" id="GO:0005347">
    <property type="term" value="F:ATP transmembrane transporter activity"/>
    <property type="evidence" value="ECO:0007669"/>
    <property type="project" value="InterPro"/>
</dbReference>
<keyword evidence="6" id="KW-1133">Transmembrane helix</keyword>
<dbReference type="Pfam" id="PF00153">
    <property type="entry name" value="Mito_carr"/>
    <property type="match status" value="2"/>
</dbReference>
<dbReference type="GO" id="GO:0006635">
    <property type="term" value="P:fatty acid beta-oxidation"/>
    <property type="evidence" value="ECO:0007669"/>
    <property type="project" value="InterPro"/>
</dbReference>
<organism evidence="12 13">
    <name type="scientific">Seminavis robusta</name>
    <dbReference type="NCBI Taxonomy" id="568900"/>
    <lineage>
        <taxon>Eukaryota</taxon>
        <taxon>Sar</taxon>
        <taxon>Stramenopiles</taxon>
        <taxon>Ochrophyta</taxon>
        <taxon>Bacillariophyta</taxon>
        <taxon>Bacillariophyceae</taxon>
        <taxon>Bacillariophycidae</taxon>
        <taxon>Naviculales</taxon>
        <taxon>Naviculaceae</taxon>
        <taxon>Seminavis</taxon>
    </lineage>
</organism>
<evidence type="ECO:0000313" key="12">
    <source>
        <dbReference type="EMBL" id="CAB9515515.1"/>
    </source>
</evidence>
<evidence type="ECO:0000256" key="11">
    <source>
        <dbReference type="SAM" id="MobiDB-lite"/>
    </source>
</evidence>
<keyword evidence="3 10" id="KW-0813">Transport</keyword>
<dbReference type="InterPro" id="IPR023395">
    <property type="entry name" value="MCP_dom_sf"/>
</dbReference>
<feature type="repeat" description="Solcar" evidence="9">
    <location>
        <begin position="6"/>
        <end position="104"/>
    </location>
</feature>
<dbReference type="GO" id="GO:0005778">
    <property type="term" value="C:peroxisomal membrane"/>
    <property type="evidence" value="ECO:0007669"/>
    <property type="project" value="UniProtKB-SubCell"/>
</dbReference>
<dbReference type="PANTHER" id="PTHR46650">
    <property type="entry name" value="PEROXISOMAL ADENINE NUCLEOTIDE TRANSPORTER 1"/>
    <property type="match status" value="1"/>
</dbReference>
<dbReference type="Gene3D" id="1.50.40.10">
    <property type="entry name" value="Mitochondrial carrier domain"/>
    <property type="match status" value="1"/>
</dbReference>
<protein>
    <submittedName>
        <fullName evidence="12">Peroxisomal adenine nucleotide carrier 1</fullName>
    </submittedName>
</protein>
<keyword evidence="4 9" id="KW-0812">Transmembrane</keyword>
<feature type="repeat" description="Solcar" evidence="9">
    <location>
        <begin position="206"/>
        <end position="297"/>
    </location>
</feature>
<gene>
    <name evidence="12" type="ORF">SEMRO_720_G192590.1</name>
</gene>
<dbReference type="InterPro" id="IPR045900">
    <property type="entry name" value="Peroxisomal_Ade_carrier"/>
</dbReference>
<evidence type="ECO:0000256" key="4">
    <source>
        <dbReference type="ARBA" id="ARBA00022692"/>
    </source>
</evidence>
<dbReference type="EMBL" id="CAICTM010000719">
    <property type="protein sequence ID" value="CAB9515515.1"/>
    <property type="molecule type" value="Genomic_DNA"/>
</dbReference>
<evidence type="ECO:0000256" key="8">
    <source>
        <dbReference type="ARBA" id="ARBA00023140"/>
    </source>
</evidence>
<dbReference type="AlphaFoldDB" id="A0A9N8HKC4"/>
<evidence type="ECO:0000256" key="1">
    <source>
        <dbReference type="ARBA" id="ARBA00004585"/>
    </source>
</evidence>
<proteinExistence type="inferred from homology"/>
<keyword evidence="13" id="KW-1185">Reference proteome</keyword>